<keyword evidence="11" id="KW-1185">Reference proteome</keyword>
<reference evidence="10" key="1">
    <citation type="journal article" date="2014" name="Int. J. Syst. Evol. Microbiol.">
        <title>Complete genome sequence of Corynebacterium casei LMG S-19264T (=DSM 44701T), isolated from a smear-ripened cheese.</title>
        <authorList>
            <consortium name="US DOE Joint Genome Institute (JGI-PGF)"/>
            <person name="Walter F."/>
            <person name="Albersmeier A."/>
            <person name="Kalinowski J."/>
            <person name="Ruckert C."/>
        </authorList>
    </citation>
    <scope>NUCLEOTIDE SEQUENCE</scope>
    <source>
        <strain evidence="10">CCM 7086</strain>
    </source>
</reference>
<evidence type="ECO:0000256" key="1">
    <source>
        <dbReference type="ARBA" id="ARBA00004651"/>
    </source>
</evidence>
<dbReference type="AlphaFoldDB" id="A0A8J2XXX0"/>
<keyword evidence="2" id="KW-1003">Cell membrane</keyword>
<dbReference type="InterPro" id="IPR050445">
    <property type="entry name" value="Bact_polysacc_biosynth/exp"/>
</dbReference>
<dbReference type="EMBL" id="BMCG01000002">
    <property type="protein sequence ID" value="GGC04912.1"/>
    <property type="molecule type" value="Genomic_DNA"/>
</dbReference>
<dbReference type="PANTHER" id="PTHR32309:SF13">
    <property type="entry name" value="FERRIC ENTEROBACTIN TRANSPORT PROTEIN FEPE"/>
    <property type="match status" value="1"/>
</dbReference>
<protein>
    <recommendedName>
        <fullName evidence="12">Chain length determinant protein EpsF</fullName>
    </recommendedName>
</protein>
<dbReference type="InterPro" id="IPR032807">
    <property type="entry name" value="GNVR"/>
</dbReference>
<accession>A0A8J2XXX0</accession>
<evidence type="ECO:0000256" key="2">
    <source>
        <dbReference type="ARBA" id="ARBA00022475"/>
    </source>
</evidence>
<dbReference type="Pfam" id="PF13807">
    <property type="entry name" value="GNVR"/>
    <property type="match status" value="1"/>
</dbReference>
<evidence type="ECO:0000313" key="10">
    <source>
        <dbReference type="EMBL" id="GGC04912.1"/>
    </source>
</evidence>
<dbReference type="Proteomes" id="UP000620266">
    <property type="component" value="Unassembled WGS sequence"/>
</dbReference>
<evidence type="ECO:0000256" key="6">
    <source>
        <dbReference type="SAM" id="Coils"/>
    </source>
</evidence>
<dbReference type="RefSeq" id="WP_188395332.1">
    <property type="nucleotide sequence ID" value="NZ_BMCG01000002.1"/>
</dbReference>
<dbReference type="InterPro" id="IPR003856">
    <property type="entry name" value="LPS_length_determ_N"/>
</dbReference>
<name>A0A8J2XXX0_9BURK</name>
<evidence type="ECO:0000313" key="11">
    <source>
        <dbReference type="Proteomes" id="UP000620266"/>
    </source>
</evidence>
<evidence type="ECO:0000256" key="4">
    <source>
        <dbReference type="ARBA" id="ARBA00022989"/>
    </source>
</evidence>
<keyword evidence="3 7" id="KW-0812">Transmembrane</keyword>
<dbReference type="InterPro" id="IPR017468">
    <property type="entry name" value="Chain_len_reg_EpsF"/>
</dbReference>
<dbReference type="GO" id="GO:0004713">
    <property type="term" value="F:protein tyrosine kinase activity"/>
    <property type="evidence" value="ECO:0007669"/>
    <property type="project" value="TreeGrafter"/>
</dbReference>
<feature type="transmembrane region" description="Helical" evidence="7">
    <location>
        <begin position="399"/>
        <end position="422"/>
    </location>
</feature>
<organism evidence="10 11">
    <name type="scientific">Oxalicibacterium flavum</name>
    <dbReference type="NCBI Taxonomy" id="179467"/>
    <lineage>
        <taxon>Bacteria</taxon>
        <taxon>Pseudomonadati</taxon>
        <taxon>Pseudomonadota</taxon>
        <taxon>Betaproteobacteria</taxon>
        <taxon>Burkholderiales</taxon>
        <taxon>Oxalobacteraceae</taxon>
        <taxon>Oxalicibacterium</taxon>
    </lineage>
</organism>
<proteinExistence type="predicted"/>
<feature type="domain" description="Polysaccharide chain length determinant N-terminal" evidence="8">
    <location>
        <begin position="2"/>
        <end position="89"/>
    </location>
</feature>
<feature type="domain" description="Tyrosine-protein kinase G-rich" evidence="9">
    <location>
        <begin position="348"/>
        <end position="418"/>
    </location>
</feature>
<feature type="coiled-coil region" evidence="6">
    <location>
        <begin position="173"/>
        <end position="223"/>
    </location>
</feature>
<dbReference type="GO" id="GO:0005886">
    <property type="term" value="C:plasma membrane"/>
    <property type="evidence" value="ECO:0007669"/>
    <property type="project" value="UniProtKB-SubCell"/>
</dbReference>
<keyword evidence="4 7" id="KW-1133">Transmembrane helix</keyword>
<evidence type="ECO:0000259" key="9">
    <source>
        <dbReference type="Pfam" id="PF13807"/>
    </source>
</evidence>
<feature type="coiled-coil region" evidence="6">
    <location>
        <begin position="314"/>
        <end position="365"/>
    </location>
</feature>
<dbReference type="Pfam" id="PF02706">
    <property type="entry name" value="Wzz"/>
    <property type="match status" value="1"/>
</dbReference>
<keyword evidence="5 7" id="KW-0472">Membrane</keyword>
<evidence type="ECO:0000256" key="3">
    <source>
        <dbReference type="ARBA" id="ARBA00022692"/>
    </source>
</evidence>
<evidence type="ECO:0008006" key="12">
    <source>
        <dbReference type="Google" id="ProtNLM"/>
    </source>
</evidence>
<evidence type="ECO:0000256" key="5">
    <source>
        <dbReference type="ARBA" id="ARBA00023136"/>
    </source>
</evidence>
<evidence type="ECO:0000256" key="7">
    <source>
        <dbReference type="SAM" id="Phobius"/>
    </source>
</evidence>
<comment type="subcellular location">
    <subcellularLocation>
        <location evidence="1">Cell membrane</location>
        <topology evidence="1">Multi-pass membrane protein</topology>
    </subcellularLocation>
</comment>
<dbReference type="NCBIfam" id="TIGR03017">
    <property type="entry name" value="EpsF"/>
    <property type="match status" value="1"/>
</dbReference>
<keyword evidence="6" id="KW-0175">Coiled coil</keyword>
<reference evidence="10" key="2">
    <citation type="submission" date="2020-09" db="EMBL/GenBank/DDBJ databases">
        <authorList>
            <person name="Sun Q."/>
            <person name="Sedlacek I."/>
        </authorList>
    </citation>
    <scope>NUCLEOTIDE SEQUENCE</scope>
    <source>
        <strain evidence="10">CCM 7086</strain>
    </source>
</reference>
<evidence type="ECO:0000259" key="8">
    <source>
        <dbReference type="Pfam" id="PF02706"/>
    </source>
</evidence>
<dbReference type="PANTHER" id="PTHR32309">
    <property type="entry name" value="TYROSINE-PROTEIN KINASE"/>
    <property type="match status" value="1"/>
</dbReference>
<comment type="caution">
    <text evidence="10">The sequence shown here is derived from an EMBL/GenBank/DDBJ whole genome shotgun (WGS) entry which is preliminary data.</text>
</comment>
<gene>
    <name evidence="10" type="ORF">GCM10007205_12640</name>
</gene>
<sequence length="464" mass="50280">MNLTQLLLILRARYKLILLPLVAITALTLVVVLLLPRTYTATTSLVLNYKGTDPVTGVALPSQLMPGYMATQIDIIKSKTVALKVIDDLKMADSPTVRQQFQDATGGQGSLRDWLAGLLSSNVAVEPSRDSGVINISFSASDGQFAATMANAFAAAYQTAAVELKVAPAQKASSFLNTQLKALRDNFEAAQRKLTAYQQEHNIDDADNRLDVETARMNELSSQLVAVQGLLIDASSRQGQAQRNAGASPDIMNNGVIQGLRGNLAAAETKFAEIRQRLSVNHPQYQSAKAEVDQLRASLNQQIGLASSSVSGNADIQKKRAADLEAALAEQRKKVMELNLARDELKLLVNEVQAAQRAYEAASNRYTQTSLESRSMQSDVAILNEAVTPLTPSSPNVKLLMVLAIFFGAMLGLGLAVVAEIMDRRVRSARDLVEALNVPVLGVLRQDRPKRPRLGFTPPLLPQR</sequence>